<gene>
    <name evidence="2" type="ORF">GN244_ATG18110</name>
    <name evidence="3" type="ORF">GN958_ATG02693</name>
</gene>
<organism evidence="2 4">
    <name type="scientific">Phytophthora infestans</name>
    <name type="common">Potato late blight agent</name>
    <name type="synonym">Botrytis infestans</name>
    <dbReference type="NCBI Taxonomy" id="4787"/>
    <lineage>
        <taxon>Eukaryota</taxon>
        <taxon>Sar</taxon>
        <taxon>Stramenopiles</taxon>
        <taxon>Oomycota</taxon>
        <taxon>Peronosporomycetes</taxon>
        <taxon>Peronosporales</taxon>
        <taxon>Peronosporaceae</taxon>
        <taxon>Phytophthora</taxon>
    </lineage>
</organism>
<feature type="region of interest" description="Disordered" evidence="1">
    <location>
        <begin position="33"/>
        <end position="68"/>
    </location>
</feature>
<evidence type="ECO:0000256" key="1">
    <source>
        <dbReference type="SAM" id="MobiDB-lite"/>
    </source>
</evidence>
<evidence type="ECO:0000313" key="3">
    <source>
        <dbReference type="EMBL" id="KAF4148106.1"/>
    </source>
</evidence>
<proteinExistence type="predicted"/>
<dbReference type="Proteomes" id="UP000602510">
    <property type="component" value="Unassembled WGS sequence"/>
</dbReference>
<dbReference type="AlphaFoldDB" id="A0A833SI62"/>
<evidence type="ECO:0000313" key="4">
    <source>
        <dbReference type="Proteomes" id="UP000602510"/>
    </source>
</evidence>
<dbReference type="EMBL" id="JAACNO010000355">
    <property type="protein sequence ID" value="KAF4148106.1"/>
    <property type="molecule type" value="Genomic_DNA"/>
</dbReference>
<name>A0A833SI62_PHYIN</name>
<comment type="caution">
    <text evidence="2">The sequence shown here is derived from an EMBL/GenBank/DDBJ whole genome shotgun (WGS) entry which is preliminary data.</text>
</comment>
<dbReference type="EMBL" id="WSZM01000711">
    <property type="protein sequence ID" value="KAF4030118.1"/>
    <property type="molecule type" value="Genomic_DNA"/>
</dbReference>
<reference evidence="2" key="1">
    <citation type="submission" date="2020-04" db="EMBL/GenBank/DDBJ databases">
        <title>Hybrid Assembly of Korean Phytophthora infestans isolates.</title>
        <authorList>
            <person name="Prokchorchik M."/>
            <person name="Lee Y."/>
            <person name="Seo J."/>
            <person name="Cho J.-H."/>
            <person name="Park Y.-E."/>
            <person name="Jang D.-C."/>
            <person name="Im J.-S."/>
            <person name="Choi J.-G."/>
            <person name="Park H.-J."/>
            <person name="Lee G.-B."/>
            <person name="Lee Y.-G."/>
            <person name="Hong S.-Y."/>
            <person name="Cho K."/>
            <person name="Sohn K.H."/>
        </authorList>
    </citation>
    <scope>NUCLEOTIDE SEQUENCE</scope>
    <source>
        <strain evidence="2">KR_1_A1</strain>
        <strain evidence="3">KR_2_A2</strain>
    </source>
</reference>
<accession>A0A833SI62</accession>
<sequence length="68" mass="7070">MTLLQPIGKLNIVAAVNATESSGGLTLTVDQAKMDTDELMTSPPVSPTPPSSLSSSGMSDDEDDYDIL</sequence>
<evidence type="ECO:0000313" key="2">
    <source>
        <dbReference type="EMBL" id="KAF4030118.1"/>
    </source>
</evidence>
<dbReference type="Proteomes" id="UP000704712">
    <property type="component" value="Unassembled WGS sequence"/>
</dbReference>
<feature type="compositionally biased region" description="Acidic residues" evidence="1">
    <location>
        <begin position="59"/>
        <end position="68"/>
    </location>
</feature>
<protein>
    <submittedName>
        <fullName evidence="2">Uncharacterized protein</fullName>
    </submittedName>
</protein>
<keyword evidence="4" id="KW-1185">Reference proteome</keyword>